<evidence type="ECO:0000256" key="4">
    <source>
        <dbReference type="ARBA" id="ARBA00019166"/>
    </source>
</evidence>
<feature type="domain" description="Topo IIA-type catalytic" evidence="16">
    <location>
        <begin position="702"/>
        <end position="1191"/>
    </location>
</feature>
<evidence type="ECO:0000313" key="17">
    <source>
        <dbReference type="EMBL" id="HAS8542170.1"/>
    </source>
</evidence>
<dbReference type="PANTHER" id="PTHR43493">
    <property type="entry name" value="DNA GYRASE/TOPOISOMERASE SUBUNIT A"/>
    <property type="match status" value="1"/>
</dbReference>
<dbReference type="GO" id="GO:0009330">
    <property type="term" value="C:DNA topoisomerase type II (double strand cut, ATP-hydrolyzing) complex"/>
    <property type="evidence" value="ECO:0007669"/>
    <property type="project" value="TreeGrafter"/>
</dbReference>
<dbReference type="InterPro" id="IPR014721">
    <property type="entry name" value="Ribsml_uS5_D2-typ_fold_subgr"/>
</dbReference>
<keyword evidence="15" id="KW-0175">Coiled coil</keyword>
<dbReference type="Pfam" id="PF01751">
    <property type="entry name" value="Toprim"/>
    <property type="match status" value="1"/>
</dbReference>
<dbReference type="Pfam" id="PF00986">
    <property type="entry name" value="DNA_gyraseB_C"/>
    <property type="match status" value="1"/>
</dbReference>
<dbReference type="SMART" id="SM00434">
    <property type="entry name" value="TOP4c"/>
    <property type="match status" value="1"/>
</dbReference>
<dbReference type="InterPro" id="IPR050220">
    <property type="entry name" value="Type_II_DNA_Topoisomerases"/>
</dbReference>
<dbReference type="PRINTS" id="PR01098">
    <property type="entry name" value="TOPISMRASE4B"/>
</dbReference>
<keyword evidence="7" id="KW-0547">Nucleotide-binding</keyword>
<keyword evidence="10 14" id="KW-0799">Topoisomerase</keyword>
<dbReference type="GO" id="GO:0003918">
    <property type="term" value="F:DNA topoisomerase type II (double strand cut, ATP-hydrolyzing) activity"/>
    <property type="evidence" value="ECO:0007669"/>
    <property type="project" value="UniProtKB-EC"/>
</dbReference>
<evidence type="ECO:0000256" key="1">
    <source>
        <dbReference type="ARBA" id="ARBA00000185"/>
    </source>
</evidence>
<keyword evidence="13 14" id="KW-0413">Isomerase</keyword>
<organism evidence="17">
    <name type="scientific">Vibrio vulnificus</name>
    <dbReference type="NCBI Taxonomy" id="672"/>
    <lineage>
        <taxon>Bacteria</taxon>
        <taxon>Pseudomonadati</taxon>
        <taxon>Pseudomonadota</taxon>
        <taxon>Gammaproteobacteria</taxon>
        <taxon>Vibrionales</taxon>
        <taxon>Vibrionaceae</taxon>
        <taxon>Vibrio</taxon>
    </lineage>
</organism>
<dbReference type="CDD" id="cd00187">
    <property type="entry name" value="TOP4c"/>
    <property type="match status" value="1"/>
</dbReference>
<dbReference type="GO" id="GO:0006265">
    <property type="term" value="P:DNA topological change"/>
    <property type="evidence" value="ECO:0007669"/>
    <property type="project" value="UniProtKB-UniRule"/>
</dbReference>
<dbReference type="InterPro" id="IPR020568">
    <property type="entry name" value="Ribosomal_Su5_D2-typ_SF"/>
</dbReference>
<dbReference type="GO" id="GO:0005694">
    <property type="term" value="C:chromosome"/>
    <property type="evidence" value="ECO:0007669"/>
    <property type="project" value="InterPro"/>
</dbReference>
<dbReference type="PROSITE" id="PS00177">
    <property type="entry name" value="TOPOISOMERASE_II"/>
    <property type="match status" value="1"/>
</dbReference>
<keyword evidence="8" id="KW-0067">ATP-binding</keyword>
<dbReference type="GO" id="GO:0005524">
    <property type="term" value="F:ATP binding"/>
    <property type="evidence" value="ECO:0007669"/>
    <property type="project" value="UniProtKB-KW"/>
</dbReference>
<comment type="cofactor">
    <cofactor evidence="2">
        <name>Mg(2+)</name>
        <dbReference type="ChEBI" id="CHEBI:18420"/>
    </cofactor>
</comment>
<evidence type="ECO:0000259" key="16">
    <source>
        <dbReference type="PROSITE" id="PS52040"/>
    </source>
</evidence>
<dbReference type="GO" id="GO:0005737">
    <property type="term" value="C:cytoplasm"/>
    <property type="evidence" value="ECO:0007669"/>
    <property type="project" value="TreeGrafter"/>
</dbReference>
<dbReference type="Proteomes" id="UP000863257">
    <property type="component" value="Unassembled WGS sequence"/>
</dbReference>
<dbReference type="InterPro" id="IPR002205">
    <property type="entry name" value="Topo_IIA_dom_A"/>
</dbReference>
<dbReference type="Pfam" id="PF02518">
    <property type="entry name" value="HATPase_c"/>
    <property type="match status" value="1"/>
</dbReference>
<gene>
    <name evidence="17" type="ORF">I7730_20485</name>
</gene>
<dbReference type="InterPro" id="IPR005737">
    <property type="entry name" value="TopoIV_B_Gneg"/>
</dbReference>
<evidence type="ECO:0000256" key="3">
    <source>
        <dbReference type="ARBA" id="ARBA00012895"/>
    </source>
</evidence>
<evidence type="ECO:0000256" key="14">
    <source>
        <dbReference type="PROSITE-ProRule" id="PRU01384"/>
    </source>
</evidence>
<dbReference type="InterPro" id="IPR018522">
    <property type="entry name" value="TopoIIA_CS"/>
</dbReference>
<evidence type="ECO:0000256" key="2">
    <source>
        <dbReference type="ARBA" id="ARBA00001946"/>
    </source>
</evidence>
<dbReference type="Gene3D" id="3.30.230.10">
    <property type="match status" value="1"/>
</dbReference>
<dbReference type="NCBIfam" id="NF004044">
    <property type="entry name" value="PRK05561.1"/>
    <property type="match status" value="1"/>
</dbReference>
<keyword evidence="11 14" id="KW-0238">DNA-binding</keyword>
<reference evidence="17" key="2">
    <citation type="submission" date="2019-01" db="EMBL/GenBank/DDBJ databases">
        <authorList>
            <consortium name="NCBI Pathogen Detection Project"/>
        </authorList>
    </citation>
    <scope>NUCLEOTIDE SEQUENCE</scope>
    <source>
        <strain evidence="17">BCW_3452</strain>
    </source>
</reference>
<evidence type="ECO:0000256" key="9">
    <source>
        <dbReference type="ARBA" id="ARBA00022842"/>
    </source>
</evidence>
<evidence type="ECO:0000256" key="10">
    <source>
        <dbReference type="ARBA" id="ARBA00023029"/>
    </source>
</evidence>
<dbReference type="SMART" id="SM00433">
    <property type="entry name" value="TOP2c"/>
    <property type="match status" value="1"/>
</dbReference>
<proteinExistence type="predicted"/>
<sequence length="1422" mass="159151">MTDKKYGANAIKVMKGLDAIRKRPGMYTDTSTPNHIALEVLDNSADEAQNGHGNAIKVIVHRDHSMSVIDTGRGIPFDFHEEEQKSAVEVIFTMLHAGGKFDNTGDGAYKNSGGLHGVGVTVTNALSEYVTVVGRTGNTVSQITFTDGVAGEIYVLDSNYDGPSGTTVTFKPDPSRFENHKFNKSQLLQDCKAKAVLIKNLEMTVEFEQEDESLENEVHVFKYSKPLETHMNEVSKDSEPLAVYLDTSNTDDQKQGIDWYVAIKTVGSRHMESYVNMITTNQGGTHVNGFYKGVFSATKEYMVQNSLIPKNVELAQEDVIQHLISAISVRLVDPQFKNQTKDALQGAEFTQLVEKLVYPKFLTWLMSNYDAAKEFSDMVVRAAQARIRKNRTIETKRQSGLTSPLPDKLSDCLTKDPKKAEVFLVEGDSAGGSAKQGRDREYQAIMPMKGKITNCWDIDSVKAMSSDEVNFIATAIGVIPHELDSDPAVVLANIRYHTISVLADADVDGYHIECLVTALFLTHFPHVLTQGHFCISQTPRFRVSAKAKGKKKAFAQYAKNDEMKDIVVERLLADGYKNSDITVSRFKGLGEMNPSQLRETALDPQTRTMFRPKMSIADVQVARNELAKVFSDTKNKKAERKEWVSENADFSVYEPESTQSSIEEAKGKSELLNGLDNLEAFINKTEDSYLAYAALTLVGRSLLHIQDGLKPSHRRSLYAMHDLGMKAGGGYKKSARIVGDTIGKYHPHGDTSVYDAMATLAQPWKARYPLIDGQGNWGSRDGDTPAAMRYTEAKPTIYADILQEEISKSAAVFVPNFDNTTVEPEYLPAGFPLVLTNGGEGVAVAMTCYVPPHNISEVINATVAYIENPEITTLELMEHLPGPDYPTGGQVVSSKEDILKTYDTGIGTIKLRCRWEAENRARGKYVINITELPYGVSAPKVSAWIAEKSMYEPKSNEKPDPKKIEIRNWLKANIADIKDISDNKENPIESKLLVEPVSCGRTPEEFMSALIATVPLLQKNENVKLNLVSIDYRPKTRTLKEILADWVEFRRQTIERRSIARRNKLERRLEIVNGRLAVMDSIDRVIEIIRNEDDSLAVLMDEFSLTHRQAEDVLEIRLKELERLEVTKYLNEKECIEKEIASLTKLLESKRRMNSQIVKELKESNKRMADERRTLIQEETPILFDISNASKSRDKVSVYLTANGFMFSRKGHDVEDPEKMLKPGDAFQFKLETRMDRSVIFMSCTGRAYTINAEDFPSGSNSVHISTLVSHKKGKIVKMLEHEEGAKFLLAQEGGYGFIADSEALYSQQRTGKEVFKNVGDDCPILLIEKLTEPQTSDSEKPPAKYGYLNILTNNGRLIQFSVDEIKEYPKSQGVKLLSLAKGEVVSEYIMAPHGEFIFDGNSLELDVGLFRKKRAATPRKL</sequence>
<comment type="caution">
    <text evidence="17">The sequence shown here is derived from an EMBL/GenBank/DDBJ whole genome shotgun (WGS) entry which is preliminary data.</text>
</comment>
<dbReference type="Pfam" id="PF00204">
    <property type="entry name" value="DNA_gyraseB"/>
    <property type="match status" value="1"/>
</dbReference>
<dbReference type="SUPFAM" id="SSF54211">
    <property type="entry name" value="Ribosomal protein S5 domain 2-like"/>
    <property type="match status" value="1"/>
</dbReference>
<keyword evidence="12" id="KW-0472">Membrane</keyword>
<keyword evidence="6" id="KW-0479">Metal-binding</keyword>
<feature type="active site" description="O-(5'-phospho-DNA)-tyrosine intermediate" evidence="14">
    <location>
        <position position="790"/>
    </location>
</feature>
<dbReference type="GO" id="GO:0003677">
    <property type="term" value="F:DNA binding"/>
    <property type="evidence" value="ECO:0007669"/>
    <property type="project" value="UniProtKB-UniRule"/>
</dbReference>
<dbReference type="EMBL" id="DACRBY010000032">
    <property type="protein sequence ID" value="HAS8542170.1"/>
    <property type="molecule type" value="Genomic_DNA"/>
</dbReference>
<dbReference type="Pfam" id="PF00521">
    <property type="entry name" value="DNA_topoisoIV"/>
    <property type="match status" value="1"/>
</dbReference>
<dbReference type="InterPro" id="IPR035516">
    <property type="entry name" value="Gyrase/topoIV_suA_C"/>
</dbReference>
<evidence type="ECO:0000256" key="15">
    <source>
        <dbReference type="SAM" id="Coils"/>
    </source>
</evidence>
<evidence type="ECO:0000256" key="7">
    <source>
        <dbReference type="ARBA" id="ARBA00022741"/>
    </source>
</evidence>
<evidence type="ECO:0000256" key="11">
    <source>
        <dbReference type="ARBA" id="ARBA00023125"/>
    </source>
</evidence>
<dbReference type="PROSITE" id="PS52040">
    <property type="entry name" value="TOPO_IIA"/>
    <property type="match status" value="1"/>
</dbReference>
<dbReference type="Gene3D" id="3.90.199.10">
    <property type="entry name" value="Topoisomerase II, domain 5"/>
    <property type="match status" value="1"/>
</dbReference>
<dbReference type="Gene3D" id="1.10.268.10">
    <property type="entry name" value="Topoisomerase, domain 3"/>
    <property type="match status" value="1"/>
</dbReference>
<dbReference type="InterPro" id="IPR002288">
    <property type="entry name" value="DNA_gyrase_B_C"/>
</dbReference>
<dbReference type="SUPFAM" id="SSF55874">
    <property type="entry name" value="ATPase domain of HSP90 chaperone/DNA topoisomerase II/histidine kinase"/>
    <property type="match status" value="1"/>
</dbReference>
<keyword evidence="9" id="KW-0460">Magnesium</keyword>
<dbReference type="Gene3D" id="2.120.10.90">
    <property type="entry name" value="DNA gyrase/topoisomerase IV, subunit A, C-terminal"/>
    <property type="match status" value="1"/>
</dbReference>
<dbReference type="InterPro" id="IPR013759">
    <property type="entry name" value="Topo_IIA_B_C"/>
</dbReference>
<dbReference type="InterPro" id="IPR036890">
    <property type="entry name" value="HATPase_C_sf"/>
</dbReference>
<dbReference type="InterPro" id="IPR006171">
    <property type="entry name" value="TOPRIM_dom"/>
</dbReference>
<dbReference type="InterPro" id="IPR013506">
    <property type="entry name" value="Topo_IIA_bsu_dom2"/>
</dbReference>
<dbReference type="PANTHER" id="PTHR43493:SF1">
    <property type="entry name" value="DNA TOPOISOMERASE 4 SUBUNIT A"/>
    <property type="match status" value="1"/>
</dbReference>
<dbReference type="InterPro" id="IPR013760">
    <property type="entry name" value="Topo_IIA-like_dom_sf"/>
</dbReference>
<dbReference type="Gene3D" id="3.30.1360.40">
    <property type="match status" value="1"/>
</dbReference>
<dbReference type="InterPro" id="IPR013757">
    <property type="entry name" value="Topo_IIA_A_a_sf"/>
</dbReference>
<dbReference type="SMART" id="SM00387">
    <property type="entry name" value="HATPase_c"/>
    <property type="match status" value="1"/>
</dbReference>
<dbReference type="InterPro" id="IPR013758">
    <property type="entry name" value="Topo_IIA_A/C_ab"/>
</dbReference>
<feature type="coiled-coil region" evidence="15">
    <location>
        <begin position="1126"/>
        <end position="1178"/>
    </location>
</feature>
<keyword evidence="5" id="KW-1003">Cell membrane</keyword>
<dbReference type="InterPro" id="IPR003594">
    <property type="entry name" value="HATPase_dom"/>
</dbReference>
<dbReference type="InterPro" id="IPR001241">
    <property type="entry name" value="Topo_IIA"/>
</dbReference>
<dbReference type="SUPFAM" id="SSF101904">
    <property type="entry name" value="GyrA/ParC C-terminal domain-like"/>
    <property type="match status" value="1"/>
</dbReference>
<dbReference type="Gene3D" id="3.40.50.670">
    <property type="match status" value="1"/>
</dbReference>
<dbReference type="GO" id="GO:0046872">
    <property type="term" value="F:metal ion binding"/>
    <property type="evidence" value="ECO:0007669"/>
    <property type="project" value="UniProtKB-KW"/>
</dbReference>
<dbReference type="Gene3D" id="3.30.565.10">
    <property type="entry name" value="Histidine kinase-like ATPase, C-terminal domain"/>
    <property type="match status" value="1"/>
</dbReference>
<comment type="catalytic activity">
    <reaction evidence="1 14">
        <text>ATP-dependent breakage, passage and rejoining of double-stranded DNA.</text>
        <dbReference type="EC" id="5.6.2.2"/>
    </reaction>
</comment>
<dbReference type="EC" id="5.6.2.2" evidence="3"/>
<reference evidence="17" key="1">
    <citation type="journal article" date="2018" name="Genome Biol.">
        <title>SKESA: strategic k-mer extension for scrupulous assemblies.</title>
        <authorList>
            <person name="Souvorov A."/>
            <person name="Agarwala R."/>
            <person name="Lipman D.J."/>
        </authorList>
    </citation>
    <scope>NUCLEOTIDE SEQUENCE</scope>
    <source>
        <strain evidence="17">BCW_3452</strain>
    </source>
</reference>
<evidence type="ECO:0000256" key="8">
    <source>
        <dbReference type="ARBA" id="ARBA00022840"/>
    </source>
</evidence>
<evidence type="ECO:0000256" key="5">
    <source>
        <dbReference type="ARBA" id="ARBA00022475"/>
    </source>
</evidence>
<dbReference type="PRINTS" id="PR00418">
    <property type="entry name" value="TPI2FAMILY"/>
</dbReference>
<dbReference type="SUPFAM" id="SSF56719">
    <property type="entry name" value="Type II DNA topoisomerase"/>
    <property type="match status" value="1"/>
</dbReference>
<evidence type="ECO:0000256" key="6">
    <source>
        <dbReference type="ARBA" id="ARBA00022723"/>
    </source>
</evidence>
<accession>A0A8H9THI0</accession>
<evidence type="ECO:0000256" key="12">
    <source>
        <dbReference type="ARBA" id="ARBA00023136"/>
    </source>
</evidence>
<protein>
    <recommendedName>
        <fullName evidence="4">DNA gyrase subunit B</fullName>
        <ecNumber evidence="3">5.6.2.2</ecNumber>
    </recommendedName>
</protein>
<name>A0A8H9THI0_VIBVL</name>
<evidence type="ECO:0000256" key="13">
    <source>
        <dbReference type="ARBA" id="ARBA00023235"/>
    </source>
</evidence>